<comment type="catalytic activity">
    <reaction evidence="11">
        <text>adenosine + phosphate = alpha-D-ribose 1-phosphate + adenine</text>
        <dbReference type="Rhea" id="RHEA:27642"/>
        <dbReference type="ChEBI" id="CHEBI:16335"/>
        <dbReference type="ChEBI" id="CHEBI:16708"/>
        <dbReference type="ChEBI" id="CHEBI:43474"/>
        <dbReference type="ChEBI" id="CHEBI:57720"/>
        <dbReference type="EC" id="2.4.2.1"/>
    </reaction>
    <physiologicalReaction direction="left-to-right" evidence="11">
        <dbReference type="Rhea" id="RHEA:27643"/>
    </physiologicalReaction>
</comment>
<reference evidence="14 15" key="1">
    <citation type="submission" date="2019-01" db="EMBL/GenBank/DDBJ databases">
        <title>Draft genome sequences of the type strains of six Macrococcus species.</title>
        <authorList>
            <person name="Mazhar S."/>
            <person name="Altermann E."/>
            <person name="Hill C."/>
            <person name="Mcauliffe O."/>
        </authorList>
    </citation>
    <scope>NUCLEOTIDE SEQUENCE [LARGE SCALE GENOMIC DNA]</scope>
    <source>
        <strain evidence="14 15">CCM4811</strain>
    </source>
</reference>
<protein>
    <recommendedName>
        <fullName evidence="13">Purine nucleoside phosphorylase</fullName>
    </recommendedName>
</protein>
<comment type="cofactor">
    <cofactor evidence="3">
        <name>Cu(2+)</name>
        <dbReference type="ChEBI" id="CHEBI:29036"/>
    </cofactor>
</comment>
<evidence type="ECO:0000256" key="6">
    <source>
        <dbReference type="ARBA" id="ARBA00022679"/>
    </source>
</evidence>
<evidence type="ECO:0000256" key="12">
    <source>
        <dbReference type="ARBA" id="ARBA00049893"/>
    </source>
</evidence>
<dbReference type="SUPFAM" id="SSF64438">
    <property type="entry name" value="CNF1/YfiH-like putative cysteine hydrolases"/>
    <property type="match status" value="1"/>
</dbReference>
<evidence type="ECO:0000256" key="10">
    <source>
        <dbReference type="ARBA" id="ARBA00047989"/>
    </source>
</evidence>
<sequence>MYTELKTVANKIIGITNRQGGVSPYPADAMNMALYIDDAPENVITNQQRLAEAINFSRDNWVFPIQIHDKEVAEVTQDDRGTNISELTEKLHGIDGLYTYDRDVLLTMCFADCVPVYLYSDLDNFIALGHAGWRGTKEEIVKKLVEAYPSPEHLHCMIGPSICENCYEVNADIKSQFSSDAEPYFELKDNGNYKIDLQGINKMLAVKAGVPSEQIEISGICTAEDERFFSYRTEKGKTGRMLAFIGTRNQS</sequence>
<comment type="caution">
    <text evidence="14">The sequence shown here is derived from an EMBL/GenBank/DDBJ whole genome shotgun (WGS) entry which is preliminary data.</text>
</comment>
<dbReference type="PANTHER" id="PTHR30616">
    <property type="entry name" value="UNCHARACTERIZED PROTEIN YFIH"/>
    <property type="match status" value="1"/>
</dbReference>
<dbReference type="InterPro" id="IPR038371">
    <property type="entry name" value="Cu_polyphenol_OxRdtase_sf"/>
</dbReference>
<dbReference type="NCBIfam" id="TIGR00726">
    <property type="entry name" value="peptidoglycan editing factor PgeF"/>
    <property type="match status" value="1"/>
</dbReference>
<dbReference type="AlphaFoldDB" id="A0A4R6BFW8"/>
<evidence type="ECO:0000256" key="1">
    <source>
        <dbReference type="ARBA" id="ARBA00000553"/>
    </source>
</evidence>
<dbReference type="Proteomes" id="UP000295310">
    <property type="component" value="Unassembled WGS sequence"/>
</dbReference>
<dbReference type="Gene3D" id="3.60.140.10">
    <property type="entry name" value="CNF1/YfiH-like putative cysteine hydrolases"/>
    <property type="match status" value="1"/>
</dbReference>
<evidence type="ECO:0000256" key="7">
    <source>
        <dbReference type="ARBA" id="ARBA00022723"/>
    </source>
</evidence>
<proteinExistence type="inferred from homology"/>
<evidence type="ECO:0000313" key="15">
    <source>
        <dbReference type="Proteomes" id="UP000295310"/>
    </source>
</evidence>
<evidence type="ECO:0000256" key="5">
    <source>
        <dbReference type="ARBA" id="ARBA00007353"/>
    </source>
</evidence>
<accession>A0A4R6BFW8</accession>
<dbReference type="InterPro" id="IPR003730">
    <property type="entry name" value="Cu_polyphenol_OxRdtase"/>
</dbReference>
<evidence type="ECO:0000256" key="4">
    <source>
        <dbReference type="ARBA" id="ARBA00003215"/>
    </source>
</evidence>
<keyword evidence="15" id="KW-1185">Reference proteome</keyword>
<comment type="catalytic activity">
    <reaction evidence="12">
        <text>S-methyl-5'-thioadenosine + phosphate = 5-(methylsulfanyl)-alpha-D-ribose 1-phosphate + adenine</text>
        <dbReference type="Rhea" id="RHEA:11852"/>
        <dbReference type="ChEBI" id="CHEBI:16708"/>
        <dbReference type="ChEBI" id="CHEBI:17509"/>
        <dbReference type="ChEBI" id="CHEBI:43474"/>
        <dbReference type="ChEBI" id="CHEBI:58533"/>
        <dbReference type="EC" id="2.4.2.28"/>
    </reaction>
    <physiologicalReaction direction="left-to-right" evidence="12">
        <dbReference type="Rhea" id="RHEA:11853"/>
    </physiologicalReaction>
</comment>
<comment type="similarity">
    <text evidence="5 13">Belongs to the purine nucleoside phosphorylase YfiH/LACC1 family.</text>
</comment>
<name>A0A4R6BFW8_9STAP</name>
<dbReference type="PANTHER" id="PTHR30616:SF2">
    <property type="entry name" value="PURINE NUCLEOSIDE PHOSPHORYLASE LACC1"/>
    <property type="match status" value="1"/>
</dbReference>
<keyword evidence="6" id="KW-0808">Transferase</keyword>
<comment type="cofactor">
    <cofactor evidence="2">
        <name>Zn(2+)</name>
        <dbReference type="ChEBI" id="CHEBI:29105"/>
    </cofactor>
</comment>
<keyword evidence="8" id="KW-0378">Hydrolase</keyword>
<dbReference type="OrthoDB" id="4279at2"/>
<comment type="catalytic activity">
    <reaction evidence="1">
        <text>inosine + phosphate = alpha-D-ribose 1-phosphate + hypoxanthine</text>
        <dbReference type="Rhea" id="RHEA:27646"/>
        <dbReference type="ChEBI" id="CHEBI:17368"/>
        <dbReference type="ChEBI" id="CHEBI:17596"/>
        <dbReference type="ChEBI" id="CHEBI:43474"/>
        <dbReference type="ChEBI" id="CHEBI:57720"/>
        <dbReference type="EC" id="2.4.2.1"/>
    </reaction>
    <physiologicalReaction direction="left-to-right" evidence="1">
        <dbReference type="Rhea" id="RHEA:27647"/>
    </physiologicalReaction>
</comment>
<dbReference type="InterPro" id="IPR011324">
    <property type="entry name" value="Cytotoxic_necrot_fac-like_cat"/>
</dbReference>
<organism evidence="14 15">
    <name type="scientific">Macrococcus brunensis</name>
    <dbReference type="NCBI Taxonomy" id="198483"/>
    <lineage>
        <taxon>Bacteria</taxon>
        <taxon>Bacillati</taxon>
        <taxon>Bacillota</taxon>
        <taxon>Bacilli</taxon>
        <taxon>Bacillales</taxon>
        <taxon>Staphylococcaceae</taxon>
        <taxon>Macrococcus</taxon>
    </lineage>
</organism>
<gene>
    <name evidence="14" type="primary">pgeF</name>
    <name evidence="14" type="ORF">ERX27_01375</name>
</gene>
<evidence type="ECO:0000256" key="9">
    <source>
        <dbReference type="ARBA" id="ARBA00022833"/>
    </source>
</evidence>
<keyword evidence="7" id="KW-0479">Metal-binding</keyword>
<evidence type="ECO:0000256" key="8">
    <source>
        <dbReference type="ARBA" id="ARBA00022801"/>
    </source>
</evidence>
<evidence type="ECO:0000256" key="2">
    <source>
        <dbReference type="ARBA" id="ARBA00001947"/>
    </source>
</evidence>
<dbReference type="GO" id="GO:0005507">
    <property type="term" value="F:copper ion binding"/>
    <property type="evidence" value="ECO:0007669"/>
    <property type="project" value="TreeGrafter"/>
</dbReference>
<evidence type="ECO:0000256" key="13">
    <source>
        <dbReference type="RuleBase" id="RU361274"/>
    </source>
</evidence>
<dbReference type="GO" id="GO:0016787">
    <property type="term" value="F:hydrolase activity"/>
    <property type="evidence" value="ECO:0007669"/>
    <property type="project" value="UniProtKB-KW"/>
</dbReference>
<dbReference type="GO" id="GO:0017061">
    <property type="term" value="F:S-methyl-5-thioadenosine phosphorylase activity"/>
    <property type="evidence" value="ECO:0007669"/>
    <property type="project" value="UniProtKB-EC"/>
</dbReference>
<dbReference type="CDD" id="cd16833">
    <property type="entry name" value="YfiH"/>
    <property type="match status" value="1"/>
</dbReference>
<comment type="function">
    <text evidence="4">Purine nucleoside enzyme that catalyzes the phosphorolysis of adenosine and inosine nucleosides, yielding D-ribose 1-phosphate and the respective free bases, adenine and hypoxanthine. Also catalyzes the phosphorolysis of S-methyl-5'-thioadenosine into adenine and S-methyl-5-thio-alpha-D-ribose 1-phosphate. Also has adenosine deaminase activity.</text>
</comment>
<keyword evidence="9" id="KW-0862">Zinc</keyword>
<evidence type="ECO:0000256" key="11">
    <source>
        <dbReference type="ARBA" id="ARBA00048968"/>
    </source>
</evidence>
<evidence type="ECO:0000256" key="3">
    <source>
        <dbReference type="ARBA" id="ARBA00001973"/>
    </source>
</evidence>
<comment type="catalytic activity">
    <reaction evidence="10">
        <text>adenosine + H2O + H(+) = inosine + NH4(+)</text>
        <dbReference type="Rhea" id="RHEA:24408"/>
        <dbReference type="ChEBI" id="CHEBI:15377"/>
        <dbReference type="ChEBI" id="CHEBI:15378"/>
        <dbReference type="ChEBI" id="CHEBI:16335"/>
        <dbReference type="ChEBI" id="CHEBI:17596"/>
        <dbReference type="ChEBI" id="CHEBI:28938"/>
        <dbReference type="EC" id="3.5.4.4"/>
    </reaction>
    <physiologicalReaction direction="left-to-right" evidence="10">
        <dbReference type="Rhea" id="RHEA:24409"/>
    </physiologicalReaction>
</comment>
<dbReference type="RefSeq" id="WP_133431033.1">
    <property type="nucleotide sequence ID" value="NZ_SCWA01000002.1"/>
</dbReference>
<evidence type="ECO:0000313" key="14">
    <source>
        <dbReference type="EMBL" id="TDL98771.1"/>
    </source>
</evidence>
<dbReference type="Pfam" id="PF02578">
    <property type="entry name" value="Cu-oxidase_4"/>
    <property type="match status" value="1"/>
</dbReference>
<dbReference type="EMBL" id="SCWA01000002">
    <property type="protein sequence ID" value="TDL98771.1"/>
    <property type="molecule type" value="Genomic_DNA"/>
</dbReference>